<keyword evidence="3" id="KW-1185">Reference proteome</keyword>
<reference evidence="2 3" key="1">
    <citation type="submission" date="2020-05" db="EMBL/GenBank/DDBJ databases">
        <title>Flexivirga sp. ID2601S isolated from air conditioner.</title>
        <authorList>
            <person name="Kim D.H."/>
        </authorList>
    </citation>
    <scope>NUCLEOTIDE SEQUENCE [LARGE SCALE GENOMIC DNA]</scope>
    <source>
        <strain evidence="2 3">ID2601S</strain>
    </source>
</reference>
<dbReference type="AlphaFoldDB" id="A0A849AJM0"/>
<evidence type="ECO:0000313" key="3">
    <source>
        <dbReference type="Proteomes" id="UP000557772"/>
    </source>
</evidence>
<comment type="caution">
    <text evidence="2">The sequence shown here is derived from an EMBL/GenBank/DDBJ whole genome shotgun (WGS) entry which is preliminary data.</text>
</comment>
<dbReference type="Proteomes" id="UP000557772">
    <property type="component" value="Unassembled WGS sequence"/>
</dbReference>
<dbReference type="EMBL" id="JABENB010000002">
    <property type="protein sequence ID" value="NNG40615.1"/>
    <property type="molecule type" value="Genomic_DNA"/>
</dbReference>
<protein>
    <submittedName>
        <fullName evidence="2">DUF4037 domain-containing protein</fullName>
    </submittedName>
</protein>
<dbReference type="RefSeq" id="WP_171157047.1">
    <property type="nucleotide sequence ID" value="NZ_JABENB010000002.1"/>
</dbReference>
<dbReference type="Pfam" id="PF13228">
    <property type="entry name" value="DUF4037"/>
    <property type="match status" value="1"/>
</dbReference>
<organism evidence="2 3">
    <name type="scientific">Flexivirga aerilata</name>
    <dbReference type="NCBI Taxonomy" id="1656889"/>
    <lineage>
        <taxon>Bacteria</taxon>
        <taxon>Bacillati</taxon>
        <taxon>Actinomycetota</taxon>
        <taxon>Actinomycetes</taxon>
        <taxon>Micrococcales</taxon>
        <taxon>Dermacoccaceae</taxon>
        <taxon>Flexivirga</taxon>
    </lineage>
</organism>
<sequence>MPDFVPGRTLSRMLYDEAVAPLLFRHLPGLPHAAALLGGGSEVLGFDTARSTDHDWGPRLQLFLTPRDLARHGGRLHEVLDQHLPPHVAGWPIDLAHRRASRTPAPDAPRHGVEVTTLGDWLTAALGFDPRDSVSVLRWLSMPTQRLAEVTGGAVHHDDTGELGRVRTALAWYPDDVWRYVLAAGWDRVGQDEHLMARAGEVGDALGASVIAARIVRDLMQLALLMERRYPPYAKWLGSAVAALPGSAGLHGQLLATVRAGDPAEREREYLLAATHLAQRHNELGITPPVDPAPRAFHDRPFRVLGADRFATALLASIGDPAVRQLRPVGNLSQLSDNTQVLVHAARYLPITEAALS</sequence>
<gene>
    <name evidence="2" type="ORF">HJ588_15220</name>
</gene>
<dbReference type="InterPro" id="IPR025117">
    <property type="entry name" value="DUF4037"/>
</dbReference>
<evidence type="ECO:0000313" key="2">
    <source>
        <dbReference type="EMBL" id="NNG40615.1"/>
    </source>
</evidence>
<accession>A0A849AJM0</accession>
<proteinExistence type="predicted"/>
<evidence type="ECO:0000259" key="1">
    <source>
        <dbReference type="Pfam" id="PF13228"/>
    </source>
</evidence>
<feature type="domain" description="DUF4037" evidence="1">
    <location>
        <begin position="139"/>
        <end position="237"/>
    </location>
</feature>
<name>A0A849AJM0_9MICO</name>